<dbReference type="Proteomes" id="UP000236370">
    <property type="component" value="Unassembled WGS sequence"/>
</dbReference>
<gene>
    <name evidence="2" type="ORF">CK820_G0030853</name>
</gene>
<organism evidence="2 3">
    <name type="scientific">Pan troglodytes</name>
    <name type="common">Chimpanzee</name>
    <dbReference type="NCBI Taxonomy" id="9598"/>
    <lineage>
        <taxon>Eukaryota</taxon>
        <taxon>Metazoa</taxon>
        <taxon>Chordata</taxon>
        <taxon>Craniata</taxon>
        <taxon>Vertebrata</taxon>
        <taxon>Euteleostomi</taxon>
        <taxon>Mammalia</taxon>
        <taxon>Eutheria</taxon>
        <taxon>Euarchontoglires</taxon>
        <taxon>Primates</taxon>
        <taxon>Haplorrhini</taxon>
        <taxon>Catarrhini</taxon>
        <taxon>Hominidae</taxon>
        <taxon>Pan</taxon>
    </lineage>
</organism>
<reference evidence="2 3" key="1">
    <citation type="submission" date="2017-12" db="EMBL/GenBank/DDBJ databases">
        <title>High-resolution comparative analysis of great ape genomes.</title>
        <authorList>
            <person name="Pollen A."/>
            <person name="Hastie A."/>
            <person name="Hormozdiari F."/>
            <person name="Dougherty M."/>
            <person name="Liu R."/>
            <person name="Chaisson M."/>
            <person name="Hoppe E."/>
            <person name="Hill C."/>
            <person name="Pang A."/>
            <person name="Hillier L."/>
            <person name="Baker C."/>
            <person name="Armstrong J."/>
            <person name="Shendure J."/>
            <person name="Paten B."/>
            <person name="Wilson R."/>
            <person name="Chao H."/>
            <person name="Schneider V."/>
            <person name="Ventura M."/>
            <person name="Kronenberg Z."/>
            <person name="Murali S."/>
            <person name="Gordon D."/>
            <person name="Cantsilieris S."/>
            <person name="Munson K."/>
            <person name="Nelson B."/>
            <person name="Raja A."/>
            <person name="Underwood J."/>
            <person name="Diekhans M."/>
            <person name="Fiddes I."/>
            <person name="Haussler D."/>
            <person name="Eichler E."/>
        </authorList>
    </citation>
    <scope>NUCLEOTIDE SEQUENCE [LARGE SCALE GENOMIC DNA]</scope>
    <source>
        <strain evidence="2">Yerkes chimp pedigree #C0471</strain>
        <tissue evidence="2">Blood</tissue>
    </source>
</reference>
<comment type="caution">
    <text evidence="2">The sequence shown here is derived from an EMBL/GenBank/DDBJ whole genome shotgun (WGS) entry which is preliminary data.</text>
</comment>
<protein>
    <submittedName>
        <fullName evidence="1">MS4A4A isoform 3</fullName>
    </submittedName>
    <submittedName>
        <fullName evidence="2">MS4A4A isoform 4</fullName>
    </submittedName>
</protein>
<proteinExistence type="predicted"/>
<name>A0A2J8LCS2_PANTR</name>
<sequence length="68" mass="8061">MHQTYSRHCRPEERWSQEGWNIPANGFNICRCLNIGMKLLLWNNLNKSNILGALKIKRREIRAPFLLP</sequence>
<evidence type="ECO:0000313" key="1">
    <source>
        <dbReference type="EMBL" id="PNI45069.1"/>
    </source>
</evidence>
<evidence type="ECO:0000313" key="2">
    <source>
        <dbReference type="EMBL" id="PNI45070.1"/>
    </source>
</evidence>
<dbReference type="EMBL" id="NBAG03000297">
    <property type="protein sequence ID" value="PNI45070.1"/>
    <property type="molecule type" value="Genomic_DNA"/>
</dbReference>
<dbReference type="EMBL" id="NBAG03000297">
    <property type="protein sequence ID" value="PNI45069.1"/>
    <property type="molecule type" value="Genomic_DNA"/>
</dbReference>
<accession>A0A2J8LCS2</accession>
<evidence type="ECO:0000313" key="3">
    <source>
        <dbReference type="Proteomes" id="UP000236370"/>
    </source>
</evidence>
<dbReference type="AlphaFoldDB" id="A0A2J8LCS2"/>